<dbReference type="EMBL" id="JARKIB010000721">
    <property type="protein sequence ID" value="KAJ7693522.1"/>
    <property type="molecule type" value="Genomic_DNA"/>
</dbReference>
<proteinExistence type="predicted"/>
<reference evidence="1" key="1">
    <citation type="submission" date="2023-03" db="EMBL/GenBank/DDBJ databases">
        <title>Massive genome expansion in bonnet fungi (Mycena s.s.) driven by repeated elements and novel gene families across ecological guilds.</title>
        <authorList>
            <consortium name="Lawrence Berkeley National Laboratory"/>
            <person name="Harder C.B."/>
            <person name="Miyauchi S."/>
            <person name="Viragh M."/>
            <person name="Kuo A."/>
            <person name="Thoen E."/>
            <person name="Andreopoulos B."/>
            <person name="Lu D."/>
            <person name="Skrede I."/>
            <person name="Drula E."/>
            <person name="Henrissat B."/>
            <person name="Morin E."/>
            <person name="Kohler A."/>
            <person name="Barry K."/>
            <person name="LaButti K."/>
            <person name="Morin E."/>
            <person name="Salamov A."/>
            <person name="Lipzen A."/>
            <person name="Mereny Z."/>
            <person name="Hegedus B."/>
            <person name="Baldrian P."/>
            <person name="Stursova M."/>
            <person name="Weitz H."/>
            <person name="Taylor A."/>
            <person name="Grigoriev I.V."/>
            <person name="Nagy L.G."/>
            <person name="Martin F."/>
            <person name="Kauserud H."/>
        </authorList>
    </citation>
    <scope>NUCLEOTIDE SEQUENCE</scope>
    <source>
        <strain evidence="1">CBHHK182m</strain>
    </source>
</reference>
<organism evidence="1 2">
    <name type="scientific">Mycena metata</name>
    <dbReference type="NCBI Taxonomy" id="1033252"/>
    <lineage>
        <taxon>Eukaryota</taxon>
        <taxon>Fungi</taxon>
        <taxon>Dikarya</taxon>
        <taxon>Basidiomycota</taxon>
        <taxon>Agaricomycotina</taxon>
        <taxon>Agaricomycetes</taxon>
        <taxon>Agaricomycetidae</taxon>
        <taxon>Agaricales</taxon>
        <taxon>Marasmiineae</taxon>
        <taxon>Mycenaceae</taxon>
        <taxon>Mycena</taxon>
    </lineage>
</organism>
<dbReference type="Proteomes" id="UP001215598">
    <property type="component" value="Unassembled WGS sequence"/>
</dbReference>
<protein>
    <submittedName>
        <fullName evidence="1">Uncharacterized protein</fullName>
    </submittedName>
</protein>
<evidence type="ECO:0000313" key="1">
    <source>
        <dbReference type="EMBL" id="KAJ7693522.1"/>
    </source>
</evidence>
<comment type="caution">
    <text evidence="1">The sequence shown here is derived from an EMBL/GenBank/DDBJ whole genome shotgun (WGS) entry which is preliminary data.</text>
</comment>
<sequence>MASMSLRSLGATMLVLKPGVSVLGQKYFTDCVSIVAGYWIDLRSVIMLLGSALARPAVGSTSPDAVLKQILSLGPAWSRLFQTIMPLAAEASQLETSHPDCGIVKYQLTRTRESDNTISTANSLALSQFKQVDKSGVGVNFNRES</sequence>
<dbReference type="AlphaFoldDB" id="A0AAD7DN45"/>
<gene>
    <name evidence="1" type="ORF">B0H16DRAFT_1486034</name>
</gene>
<accession>A0AAD7DN45</accession>
<evidence type="ECO:0000313" key="2">
    <source>
        <dbReference type="Proteomes" id="UP001215598"/>
    </source>
</evidence>
<name>A0AAD7DN45_9AGAR</name>
<keyword evidence="2" id="KW-1185">Reference proteome</keyword>